<proteinExistence type="predicted"/>
<comment type="caution">
    <text evidence="1">The sequence shown here is derived from an EMBL/GenBank/DDBJ whole genome shotgun (WGS) entry which is preliminary data.</text>
</comment>
<reference evidence="1" key="1">
    <citation type="submission" date="2023-04" db="EMBL/GenBank/DDBJ databases">
        <title>A chromosome-level genome assembly of the parasitoid wasp Eretmocerus hayati.</title>
        <authorList>
            <person name="Zhong Y."/>
            <person name="Liu S."/>
            <person name="Liu Y."/>
        </authorList>
    </citation>
    <scope>NUCLEOTIDE SEQUENCE</scope>
    <source>
        <strain evidence="1">ZJU_SS_LIU_2023</strain>
    </source>
</reference>
<accession>A0ACC2N115</accession>
<sequence>MSGLNLIRDYSSDSDDDCEKTDVKNGVAITHKSEKVKLPLPQSIMMLKGVTHHEEVFDDPTEHSGRVRSFKHERGNWASLVYIDYTPCEDMLLWLQNATAHVGETGNLFEEFHISLTRTLVLKYHWIDSFAEAVRNIVDGYQCFTLELCGIKIYCNEEKTRTFMGITVQSLSKSLQSLTKSLDTLLEEYQLPLFYEVNTIFSKLISSRNPSPVLEVSICGI</sequence>
<dbReference type="EMBL" id="CM056744">
    <property type="protein sequence ID" value="KAJ8664787.1"/>
    <property type="molecule type" value="Genomic_DNA"/>
</dbReference>
<evidence type="ECO:0000313" key="1">
    <source>
        <dbReference type="EMBL" id="KAJ8664787.1"/>
    </source>
</evidence>
<evidence type="ECO:0000313" key="2">
    <source>
        <dbReference type="Proteomes" id="UP001239111"/>
    </source>
</evidence>
<dbReference type="Proteomes" id="UP001239111">
    <property type="component" value="Chromosome 4"/>
</dbReference>
<gene>
    <name evidence="1" type="ORF">QAD02_006449</name>
</gene>
<protein>
    <submittedName>
        <fullName evidence="1">Uncharacterized protein</fullName>
    </submittedName>
</protein>
<keyword evidence="2" id="KW-1185">Reference proteome</keyword>
<organism evidence="1 2">
    <name type="scientific">Eretmocerus hayati</name>
    <dbReference type="NCBI Taxonomy" id="131215"/>
    <lineage>
        <taxon>Eukaryota</taxon>
        <taxon>Metazoa</taxon>
        <taxon>Ecdysozoa</taxon>
        <taxon>Arthropoda</taxon>
        <taxon>Hexapoda</taxon>
        <taxon>Insecta</taxon>
        <taxon>Pterygota</taxon>
        <taxon>Neoptera</taxon>
        <taxon>Endopterygota</taxon>
        <taxon>Hymenoptera</taxon>
        <taxon>Apocrita</taxon>
        <taxon>Proctotrupomorpha</taxon>
        <taxon>Chalcidoidea</taxon>
        <taxon>Aphelinidae</taxon>
        <taxon>Aphelininae</taxon>
        <taxon>Eretmocerus</taxon>
    </lineage>
</organism>
<name>A0ACC2N115_9HYME</name>